<feature type="compositionally biased region" description="Low complexity" evidence="4">
    <location>
        <begin position="328"/>
        <end position="368"/>
    </location>
</feature>
<dbReference type="GO" id="GO:0030479">
    <property type="term" value="C:actin cortical patch"/>
    <property type="evidence" value="ECO:0007669"/>
    <property type="project" value="UniProtKB-ARBA"/>
</dbReference>
<dbReference type="InterPro" id="IPR036028">
    <property type="entry name" value="SH3-like_dom_sf"/>
</dbReference>
<dbReference type="GO" id="GO:0006897">
    <property type="term" value="P:endocytosis"/>
    <property type="evidence" value="ECO:0007669"/>
    <property type="project" value="InterPro"/>
</dbReference>
<reference evidence="7" key="1">
    <citation type="submission" date="2022-12" db="EMBL/GenBank/DDBJ databases">
        <authorList>
            <person name="Brejova B."/>
        </authorList>
    </citation>
    <scope>NUCLEOTIDE SEQUENCE</scope>
</reference>
<name>A0A9W4TWI5_9ASCO</name>
<evidence type="ECO:0000259" key="5">
    <source>
        <dbReference type="PROSITE" id="PS50002"/>
    </source>
</evidence>
<dbReference type="InterPro" id="IPR046982">
    <property type="entry name" value="BIN3/RVS161-like"/>
</dbReference>
<dbReference type="InterPro" id="IPR027267">
    <property type="entry name" value="AH/BAR_dom_sf"/>
</dbReference>
<dbReference type="EMBL" id="CANTUO010000005">
    <property type="protein sequence ID" value="CAI5759681.1"/>
    <property type="molecule type" value="Genomic_DNA"/>
</dbReference>
<proteinExistence type="predicted"/>
<evidence type="ECO:0000256" key="4">
    <source>
        <dbReference type="SAM" id="MobiDB-lite"/>
    </source>
</evidence>
<keyword evidence="1 2" id="KW-0728">SH3 domain</keyword>
<dbReference type="InterPro" id="IPR001452">
    <property type="entry name" value="SH3_domain"/>
</dbReference>
<dbReference type="SUPFAM" id="SSF50044">
    <property type="entry name" value="SH3-domain"/>
    <property type="match status" value="1"/>
</dbReference>
<protein>
    <submittedName>
        <fullName evidence="7">Uncharacterized protein</fullName>
    </submittedName>
</protein>
<evidence type="ECO:0000313" key="7">
    <source>
        <dbReference type="EMBL" id="CAI5759681.1"/>
    </source>
</evidence>
<keyword evidence="3" id="KW-0175">Coiled coil</keyword>
<evidence type="ECO:0000256" key="2">
    <source>
        <dbReference type="PROSITE-ProRule" id="PRU00192"/>
    </source>
</evidence>
<dbReference type="PROSITE" id="PS50002">
    <property type="entry name" value="SH3"/>
    <property type="match status" value="1"/>
</dbReference>
<dbReference type="Gene3D" id="1.20.1270.60">
    <property type="entry name" value="Arfaptin homology (AH) domain/BAR domain"/>
    <property type="match status" value="1"/>
</dbReference>
<dbReference type="GO" id="GO:0008289">
    <property type="term" value="F:lipid binding"/>
    <property type="evidence" value="ECO:0007669"/>
    <property type="project" value="TreeGrafter"/>
</dbReference>
<dbReference type="Gene3D" id="2.30.30.40">
    <property type="entry name" value="SH3 Domains"/>
    <property type="match status" value="1"/>
</dbReference>
<dbReference type="GO" id="GO:1990528">
    <property type="term" value="C:Rvs161p-Rvs167p complex"/>
    <property type="evidence" value="ECO:0007669"/>
    <property type="project" value="TreeGrafter"/>
</dbReference>
<gene>
    <name evidence="7" type="ORF">CANVERA_P4192</name>
</gene>
<feature type="compositionally biased region" description="Polar residues" evidence="4">
    <location>
        <begin position="376"/>
        <end position="386"/>
    </location>
</feature>
<dbReference type="GO" id="GO:0097320">
    <property type="term" value="P:plasma membrane tubulation"/>
    <property type="evidence" value="ECO:0007669"/>
    <property type="project" value="TreeGrafter"/>
</dbReference>
<dbReference type="FunFam" id="2.30.30.40:FF:000100">
    <property type="entry name" value="SH3 domain-containing YSC84-like protein 1"/>
    <property type="match status" value="1"/>
</dbReference>
<dbReference type="Pfam" id="PF03114">
    <property type="entry name" value="BAR"/>
    <property type="match status" value="1"/>
</dbReference>
<dbReference type="GO" id="GO:0043332">
    <property type="term" value="C:mating projection tip"/>
    <property type="evidence" value="ECO:0007669"/>
    <property type="project" value="TreeGrafter"/>
</dbReference>
<dbReference type="AlphaFoldDB" id="A0A9W4TWI5"/>
<keyword evidence="8" id="KW-1185">Reference proteome</keyword>
<dbReference type="Proteomes" id="UP001152885">
    <property type="component" value="Unassembled WGS sequence"/>
</dbReference>
<dbReference type="SMART" id="SM00721">
    <property type="entry name" value="BAR"/>
    <property type="match status" value="1"/>
</dbReference>
<evidence type="ECO:0000256" key="3">
    <source>
        <dbReference type="SAM" id="Coils"/>
    </source>
</evidence>
<comment type="caution">
    <text evidence="7">The sequence shown here is derived from an EMBL/GenBank/DDBJ whole genome shotgun (WGS) entry which is preliminary data.</text>
</comment>
<evidence type="ECO:0000259" key="6">
    <source>
        <dbReference type="PROSITE" id="PS51021"/>
    </source>
</evidence>
<dbReference type="SMART" id="SM00326">
    <property type="entry name" value="SH3"/>
    <property type="match status" value="1"/>
</dbReference>
<dbReference type="FunFam" id="1.20.1270.60:FF:000048">
    <property type="entry name" value="BAR adaptor protein RVS167"/>
    <property type="match status" value="1"/>
</dbReference>
<dbReference type="Pfam" id="PF00018">
    <property type="entry name" value="SH3_1"/>
    <property type="match status" value="1"/>
</dbReference>
<feature type="coiled-coil region" evidence="3">
    <location>
        <begin position="156"/>
        <end position="193"/>
    </location>
</feature>
<evidence type="ECO:0000313" key="8">
    <source>
        <dbReference type="Proteomes" id="UP001152885"/>
    </source>
</evidence>
<feature type="region of interest" description="Disordered" evidence="4">
    <location>
        <begin position="284"/>
        <end position="397"/>
    </location>
</feature>
<feature type="compositionally biased region" description="Polar residues" evidence="4">
    <location>
        <begin position="316"/>
        <end position="327"/>
    </location>
</feature>
<dbReference type="PRINTS" id="PR00452">
    <property type="entry name" value="SH3DOMAIN"/>
</dbReference>
<sequence>MSFKGIKKSIVRAPQTFRQKMKMGEITHDPVYQDAERRFKEIEIETKKLSDESKRYFAAVNGMLDNQIEFSKAIEEIYKPISGRLSDPNSTVPEDNPQGIEACESYREVVKELKETLKPDLELIEKRIVEPAQELLKVIQNIRKMATKRDHKQLDLDRHKRSFTKYENKKERSAKEEEKMYSAEAEVEVAQQEFDYYNDLLKSELPILFQMQADFIKPLFVSFYYMQLNIFYTLYNRMEELKIPYFDLTTDIVEAYNYKKGNVEEQTDALGICHFKVGRAKSKLEMARRHQSQTTSGNELPGYSQGGYNQPYGDSKSPTSPQSTGFNQQPQYGQPQYGQPQYGQPQSGQPQYGQAQSGQPQYGQPQSPHSYASPGMSPQGTFNSLPAYSPPTPQSAPQTCTALYDYTAQAQGDLTFPAGAIIEIIDRTEDVNGWWTGKYNGSTGLFPGNYVKL</sequence>
<dbReference type="PROSITE" id="PS51021">
    <property type="entry name" value="BAR"/>
    <property type="match status" value="1"/>
</dbReference>
<accession>A0A9W4TWI5</accession>
<dbReference type="OrthoDB" id="2159336at2759"/>
<dbReference type="GO" id="GO:0030447">
    <property type="term" value="P:filamentous growth"/>
    <property type="evidence" value="ECO:0007669"/>
    <property type="project" value="UniProtKB-ARBA"/>
</dbReference>
<feature type="domain" description="BAR" evidence="6">
    <location>
        <begin position="17"/>
        <end position="254"/>
    </location>
</feature>
<dbReference type="GO" id="GO:0051666">
    <property type="term" value="P:actin cortical patch localization"/>
    <property type="evidence" value="ECO:0007669"/>
    <property type="project" value="InterPro"/>
</dbReference>
<dbReference type="CDD" id="cd07599">
    <property type="entry name" value="BAR_Rvs167p"/>
    <property type="match status" value="1"/>
</dbReference>
<organism evidence="7 8">
    <name type="scientific">Candida verbasci</name>
    <dbReference type="NCBI Taxonomy" id="1227364"/>
    <lineage>
        <taxon>Eukaryota</taxon>
        <taxon>Fungi</taxon>
        <taxon>Dikarya</taxon>
        <taxon>Ascomycota</taxon>
        <taxon>Saccharomycotina</taxon>
        <taxon>Pichiomycetes</taxon>
        <taxon>Debaryomycetaceae</taxon>
        <taxon>Candida/Lodderomyces clade</taxon>
        <taxon>Candida</taxon>
    </lineage>
</organism>
<dbReference type="PANTHER" id="PTHR47174:SF1">
    <property type="entry name" value="REDUCED VIABILITY UPON STARVATION PROTEIN 167"/>
    <property type="match status" value="1"/>
</dbReference>
<dbReference type="InterPro" id="IPR004148">
    <property type="entry name" value="BAR_dom"/>
</dbReference>
<dbReference type="PANTHER" id="PTHR47174">
    <property type="entry name" value="BRIDGING INTEGRATOR 3"/>
    <property type="match status" value="1"/>
</dbReference>
<dbReference type="SUPFAM" id="SSF103657">
    <property type="entry name" value="BAR/IMD domain-like"/>
    <property type="match status" value="1"/>
</dbReference>
<dbReference type="GO" id="GO:0031097">
    <property type="term" value="C:medial cortex"/>
    <property type="evidence" value="ECO:0007669"/>
    <property type="project" value="TreeGrafter"/>
</dbReference>
<evidence type="ECO:0000256" key="1">
    <source>
        <dbReference type="ARBA" id="ARBA00022443"/>
    </source>
</evidence>
<feature type="domain" description="SH3" evidence="5">
    <location>
        <begin position="395"/>
        <end position="453"/>
    </location>
</feature>